<name>A0A843UXF4_COLES</name>
<reference evidence="3" key="1">
    <citation type="submission" date="2017-07" db="EMBL/GenBank/DDBJ databases">
        <title>Taro Niue Genome Assembly and Annotation.</title>
        <authorList>
            <person name="Atibalentja N."/>
            <person name="Keating K."/>
            <person name="Fields C.J."/>
        </authorList>
    </citation>
    <scope>NUCLEOTIDE SEQUENCE</scope>
    <source>
        <strain evidence="3">Niue_2</strain>
        <tissue evidence="3">Leaf</tissue>
    </source>
</reference>
<evidence type="ECO:0000313" key="3">
    <source>
        <dbReference type="EMBL" id="MQL88295.1"/>
    </source>
</evidence>
<gene>
    <name evidence="3" type="ORF">Taro_020871</name>
</gene>
<dbReference type="EMBL" id="NMUH01001045">
    <property type="protein sequence ID" value="MQL88295.1"/>
    <property type="molecule type" value="Genomic_DNA"/>
</dbReference>
<dbReference type="OrthoDB" id="625265at2759"/>
<evidence type="ECO:0000256" key="2">
    <source>
        <dbReference type="SAM" id="SignalP"/>
    </source>
</evidence>
<accession>A0A843UXF4</accession>
<dbReference type="InterPro" id="IPR003854">
    <property type="entry name" value="GASA"/>
</dbReference>
<dbReference type="Pfam" id="PF02704">
    <property type="entry name" value="GASA"/>
    <property type="match status" value="1"/>
</dbReference>
<evidence type="ECO:0000313" key="4">
    <source>
        <dbReference type="Proteomes" id="UP000652761"/>
    </source>
</evidence>
<dbReference type="SMR" id="A0A843UXF4"/>
<dbReference type="Proteomes" id="UP000652761">
    <property type="component" value="Unassembled WGS sequence"/>
</dbReference>
<feature type="chain" id="PRO_5032395588" evidence="2">
    <location>
        <begin position="25"/>
        <end position="116"/>
    </location>
</feature>
<dbReference type="PANTHER" id="PTHR23201">
    <property type="entry name" value="EXTENSIN, PROLINE-RICH PROTEIN"/>
    <property type="match status" value="1"/>
</dbReference>
<protein>
    <submittedName>
        <fullName evidence="3">Uncharacterized protein</fullName>
    </submittedName>
</protein>
<sequence>MPGQTMKRLACFLVLFLLFLQVFAEASLDSGTAHADGEMLKKSHKPKIRPKIRPKINCGYACARRCSKASRKNVCMRACGTCCSRCQCVPPGTYGNTHLCPCYAGLRTRGHRPKCP</sequence>
<keyword evidence="4" id="KW-1185">Reference proteome</keyword>
<organism evidence="3 4">
    <name type="scientific">Colocasia esculenta</name>
    <name type="common">Wild taro</name>
    <name type="synonym">Arum esculentum</name>
    <dbReference type="NCBI Taxonomy" id="4460"/>
    <lineage>
        <taxon>Eukaryota</taxon>
        <taxon>Viridiplantae</taxon>
        <taxon>Streptophyta</taxon>
        <taxon>Embryophyta</taxon>
        <taxon>Tracheophyta</taxon>
        <taxon>Spermatophyta</taxon>
        <taxon>Magnoliopsida</taxon>
        <taxon>Liliopsida</taxon>
        <taxon>Araceae</taxon>
        <taxon>Aroideae</taxon>
        <taxon>Colocasieae</taxon>
        <taxon>Colocasia</taxon>
    </lineage>
</organism>
<comment type="caution">
    <text evidence="3">The sequence shown here is derived from an EMBL/GenBank/DDBJ whole genome shotgun (WGS) entry which is preliminary data.</text>
</comment>
<evidence type="ECO:0000256" key="1">
    <source>
        <dbReference type="ARBA" id="ARBA00010582"/>
    </source>
</evidence>
<feature type="signal peptide" evidence="2">
    <location>
        <begin position="1"/>
        <end position="24"/>
    </location>
</feature>
<dbReference type="AlphaFoldDB" id="A0A843UXF4"/>
<comment type="similarity">
    <text evidence="1">Belongs to the GASA family.</text>
</comment>
<keyword evidence="2" id="KW-0732">Signal</keyword>
<dbReference type="PANTHER" id="PTHR23201:SF20">
    <property type="entry name" value="GIBBERELLIN-REGULATED PROTEIN 9-LIKE"/>
    <property type="match status" value="1"/>
</dbReference>
<proteinExistence type="inferred from homology"/>